<dbReference type="SUPFAM" id="SSF55781">
    <property type="entry name" value="GAF domain-like"/>
    <property type="match status" value="2"/>
</dbReference>
<evidence type="ECO:0000256" key="5">
    <source>
        <dbReference type="ARBA" id="ARBA00022840"/>
    </source>
</evidence>
<keyword evidence="1" id="KW-0597">Phosphoprotein</keyword>
<dbReference type="EMBL" id="QZAJ01000926">
    <property type="protein sequence ID" value="THW04854.1"/>
    <property type="molecule type" value="Genomic_DNA"/>
</dbReference>
<dbReference type="Proteomes" id="UP000308014">
    <property type="component" value="Unassembled WGS sequence"/>
</dbReference>
<accession>A0A4V4I8S5</accession>
<protein>
    <recommendedName>
        <fullName evidence="8">Phytochrome chromophore attachment site domain-containing protein</fullName>
    </recommendedName>
</protein>
<dbReference type="InterPro" id="IPR003661">
    <property type="entry name" value="HisK_dim/P_dom"/>
</dbReference>
<evidence type="ECO:0000256" key="7">
    <source>
        <dbReference type="SAM" id="MobiDB-lite"/>
    </source>
</evidence>
<dbReference type="InterPro" id="IPR029016">
    <property type="entry name" value="GAF-like_dom_sf"/>
</dbReference>
<dbReference type="PANTHER" id="PTHR43065">
    <property type="entry name" value="SENSOR HISTIDINE KINASE"/>
    <property type="match status" value="1"/>
</dbReference>
<comment type="caution">
    <text evidence="9">The sequence shown here is derived from an EMBL/GenBank/DDBJ whole genome shotgun (WGS) entry which is preliminary data.</text>
</comment>
<evidence type="ECO:0000256" key="6">
    <source>
        <dbReference type="ARBA" id="ARBA00023012"/>
    </source>
</evidence>
<evidence type="ECO:0000256" key="4">
    <source>
        <dbReference type="ARBA" id="ARBA00022777"/>
    </source>
</evidence>
<dbReference type="PANTHER" id="PTHR43065:SF10">
    <property type="entry name" value="PEROXIDE STRESS-ACTIVATED HISTIDINE KINASE MAK3"/>
    <property type="match status" value="1"/>
</dbReference>
<evidence type="ECO:0000256" key="1">
    <source>
        <dbReference type="ARBA" id="ARBA00022553"/>
    </source>
</evidence>
<dbReference type="InterPro" id="IPR016132">
    <property type="entry name" value="Phyto_chromo_attachment"/>
</dbReference>
<evidence type="ECO:0000313" key="10">
    <source>
        <dbReference type="Proteomes" id="UP000308014"/>
    </source>
</evidence>
<keyword evidence="3" id="KW-0547">Nucleotide-binding</keyword>
<dbReference type="InterPro" id="IPR036097">
    <property type="entry name" value="HisK_dim/P_sf"/>
</dbReference>
<dbReference type="PROSITE" id="PS50046">
    <property type="entry name" value="PHYTOCHROME_2"/>
    <property type="match status" value="1"/>
</dbReference>
<keyword evidence="2" id="KW-0808">Transferase</keyword>
<proteinExistence type="predicted"/>
<dbReference type="SUPFAM" id="SSF47384">
    <property type="entry name" value="Homodimeric domain of signal transducing histidine kinase"/>
    <property type="match status" value="1"/>
</dbReference>
<dbReference type="GO" id="GO:0000155">
    <property type="term" value="F:phosphorelay sensor kinase activity"/>
    <property type="evidence" value="ECO:0007669"/>
    <property type="project" value="InterPro"/>
</dbReference>
<evidence type="ECO:0000256" key="2">
    <source>
        <dbReference type="ARBA" id="ARBA00022679"/>
    </source>
</evidence>
<dbReference type="Gene3D" id="1.10.287.130">
    <property type="match status" value="1"/>
</dbReference>
<name>A0A4V4I8S5_AURPU</name>
<organism evidence="9 10">
    <name type="scientific">Aureobasidium pullulans</name>
    <name type="common">Black yeast</name>
    <name type="synonym">Pullularia pullulans</name>
    <dbReference type="NCBI Taxonomy" id="5580"/>
    <lineage>
        <taxon>Eukaryota</taxon>
        <taxon>Fungi</taxon>
        <taxon>Dikarya</taxon>
        <taxon>Ascomycota</taxon>
        <taxon>Pezizomycotina</taxon>
        <taxon>Dothideomycetes</taxon>
        <taxon>Dothideomycetidae</taxon>
        <taxon>Dothideales</taxon>
        <taxon>Saccotheciaceae</taxon>
        <taxon>Aureobasidium</taxon>
    </lineage>
</organism>
<dbReference type="CDD" id="cd00082">
    <property type="entry name" value="HisKA"/>
    <property type="match status" value="1"/>
</dbReference>
<keyword evidence="5" id="KW-0067">ATP-binding</keyword>
<evidence type="ECO:0000259" key="8">
    <source>
        <dbReference type="PROSITE" id="PS50046"/>
    </source>
</evidence>
<dbReference type="GO" id="GO:0005524">
    <property type="term" value="F:ATP binding"/>
    <property type="evidence" value="ECO:0007669"/>
    <property type="project" value="UniProtKB-KW"/>
</dbReference>
<sequence length="670" mass="74938">MDALNRWTNGAHPSPPFDLLVAPIKQLSPIPRRLVRMSVTTSRVFPISSLISVDSVPISLWRRRSSDRPPARTPPTESDSPLPDHTDLLDHHSSPASHAQFVVTDRIQDYGAAIGLEKTTRGHLVVSMASDNSEHILGYSPSHLFALQDFLHLLDPHQSDALLDHITEAHDRATYSSTLNVFDMSVRQPGGSFNCFSCVIHADTNRPSLFLCEFIPQHTVTPARSLRQGLRYRRREPTTRPAISRRASATETLKSMSRAQDKITVASTPESLFQNLVASIRIATEHQHISVHRFDGQWKGRLVARSEDHVSFEYFAEPPATESCELSPECRKAFETHEVQVHVGPDANAASLVHRPTEDFEHSLDNSCYLRLLPEFTVHGDDESCPRSRVMVPLMVSGRLWGVVVAKCFVPDQPPITFLGRGLCRLIADSMSTKLENIVASDILDTRGPFSPTRNLNKKGALAFPAPRDLLSTLKAHFAISFIDGTKTIMGSAREPQEGLALIEYLQSCQLTENLVSIDIAADFPGLHYSLGFHSVKSFLFIPLSQDGMDFVVYFQELDPAHLGHDIFGWSETDLRNADVMRVVYCKFSTVWKERDTAVQESRLYKLLLSNSSHEFRTLLNAIMNYMEFAMEGTLDAKGTDLVKLARNTSQPLLHAVTRLLDCVDKQLES</sequence>
<keyword evidence="6" id="KW-0902">Two-component regulatory system</keyword>
<evidence type="ECO:0000256" key="3">
    <source>
        <dbReference type="ARBA" id="ARBA00022741"/>
    </source>
</evidence>
<evidence type="ECO:0000313" key="9">
    <source>
        <dbReference type="EMBL" id="THW04854.1"/>
    </source>
</evidence>
<dbReference type="Gene3D" id="3.30.450.270">
    <property type="match status" value="1"/>
</dbReference>
<feature type="region of interest" description="Disordered" evidence="7">
    <location>
        <begin position="63"/>
        <end position="91"/>
    </location>
</feature>
<dbReference type="SUPFAM" id="SSF55785">
    <property type="entry name" value="PYP-like sensor domain (PAS domain)"/>
    <property type="match status" value="1"/>
</dbReference>
<dbReference type="Gene3D" id="3.30.450.20">
    <property type="entry name" value="PAS domain"/>
    <property type="match status" value="1"/>
</dbReference>
<dbReference type="Gene3D" id="3.30.450.40">
    <property type="match status" value="1"/>
</dbReference>
<feature type="domain" description="Phytochrome chromophore attachment site" evidence="8">
    <location>
        <begin position="268"/>
        <end position="429"/>
    </location>
</feature>
<dbReference type="InterPro" id="IPR035965">
    <property type="entry name" value="PAS-like_dom_sf"/>
</dbReference>
<keyword evidence="4" id="KW-0418">Kinase</keyword>
<reference evidence="9 10" key="1">
    <citation type="submission" date="2018-10" db="EMBL/GenBank/DDBJ databases">
        <title>Fifty Aureobasidium pullulans genomes reveal a recombining polyextremotolerant generalist.</title>
        <authorList>
            <person name="Gostincar C."/>
            <person name="Turk M."/>
            <person name="Zajc J."/>
            <person name="Gunde-Cimerman N."/>
        </authorList>
    </citation>
    <scope>NUCLEOTIDE SEQUENCE [LARGE SCALE GENOMIC DNA]</scope>
    <source>
        <strain evidence="9 10">EXF-11318</strain>
    </source>
</reference>
<dbReference type="InterPro" id="IPR043150">
    <property type="entry name" value="Phytochrome_PHY_sf"/>
</dbReference>
<gene>
    <name evidence="9" type="ORF">D6D24_10433</name>
</gene>
<feature type="compositionally biased region" description="Basic and acidic residues" evidence="7">
    <location>
        <begin position="82"/>
        <end position="91"/>
    </location>
</feature>
<dbReference type="AlphaFoldDB" id="A0A4V4I8S5"/>